<dbReference type="EMBL" id="REGN01000323">
    <property type="protein sequence ID" value="RNA42710.1"/>
    <property type="molecule type" value="Genomic_DNA"/>
</dbReference>
<name>A0A3M7T4E6_BRAPC</name>
<keyword evidence="4 6" id="KW-1133">Transmembrane helix</keyword>
<dbReference type="Pfam" id="PF04505">
    <property type="entry name" value="CD225"/>
    <property type="match status" value="1"/>
</dbReference>
<sequence>MNQSRQQDNESKYGYGGYNPNLTNNYSNYGKTYSGFIPGNVGQYNPNFTGHYGSNFDKAYSVVNTEPVMIGKEGPIILVDPILETHVKSYLTWSIFNVFFCCFFGGVVTTIMSCKIMDLNDNKEYKRALHLSGKVLIANMAVSALGALIFLIVFPYIYVAIYPLLPKINW</sequence>
<evidence type="ECO:0000256" key="5">
    <source>
        <dbReference type="ARBA" id="ARBA00023136"/>
    </source>
</evidence>
<keyword evidence="3 6" id="KW-0812">Transmembrane</keyword>
<dbReference type="InterPro" id="IPR007593">
    <property type="entry name" value="CD225/Dispanin_fam"/>
</dbReference>
<evidence type="ECO:0000256" key="3">
    <source>
        <dbReference type="ARBA" id="ARBA00022692"/>
    </source>
</evidence>
<comment type="caution">
    <text evidence="7">The sequence shown here is derived from an EMBL/GenBank/DDBJ whole genome shotgun (WGS) entry which is preliminary data.</text>
</comment>
<comment type="similarity">
    <text evidence="2">Belongs to the CD225/Dispanin family.</text>
</comment>
<evidence type="ECO:0000313" key="8">
    <source>
        <dbReference type="Proteomes" id="UP000276133"/>
    </source>
</evidence>
<keyword evidence="5 6" id="KW-0472">Membrane</keyword>
<dbReference type="OrthoDB" id="10352291at2759"/>
<gene>
    <name evidence="7" type="ORF">BpHYR1_021809</name>
</gene>
<proteinExistence type="inferred from homology"/>
<dbReference type="Proteomes" id="UP000276133">
    <property type="component" value="Unassembled WGS sequence"/>
</dbReference>
<organism evidence="7 8">
    <name type="scientific">Brachionus plicatilis</name>
    <name type="common">Marine rotifer</name>
    <name type="synonym">Brachionus muelleri</name>
    <dbReference type="NCBI Taxonomy" id="10195"/>
    <lineage>
        <taxon>Eukaryota</taxon>
        <taxon>Metazoa</taxon>
        <taxon>Spiralia</taxon>
        <taxon>Gnathifera</taxon>
        <taxon>Rotifera</taxon>
        <taxon>Eurotatoria</taxon>
        <taxon>Monogononta</taxon>
        <taxon>Pseudotrocha</taxon>
        <taxon>Ploima</taxon>
        <taxon>Brachionidae</taxon>
        <taxon>Brachionus</taxon>
    </lineage>
</organism>
<feature type="transmembrane region" description="Helical" evidence="6">
    <location>
        <begin position="135"/>
        <end position="161"/>
    </location>
</feature>
<dbReference type="AlphaFoldDB" id="A0A3M7T4E6"/>
<protein>
    <submittedName>
        <fullName evidence="7">Uncharacterized protein</fullName>
    </submittedName>
</protein>
<comment type="subcellular location">
    <subcellularLocation>
        <location evidence="1">Membrane</location>
    </subcellularLocation>
</comment>
<keyword evidence="8" id="KW-1185">Reference proteome</keyword>
<evidence type="ECO:0000256" key="1">
    <source>
        <dbReference type="ARBA" id="ARBA00004370"/>
    </source>
</evidence>
<accession>A0A3M7T4E6</accession>
<feature type="transmembrane region" description="Helical" evidence="6">
    <location>
        <begin position="90"/>
        <end position="114"/>
    </location>
</feature>
<evidence type="ECO:0000313" key="7">
    <source>
        <dbReference type="EMBL" id="RNA42710.1"/>
    </source>
</evidence>
<evidence type="ECO:0000256" key="2">
    <source>
        <dbReference type="ARBA" id="ARBA00006843"/>
    </source>
</evidence>
<evidence type="ECO:0000256" key="4">
    <source>
        <dbReference type="ARBA" id="ARBA00022989"/>
    </source>
</evidence>
<reference evidence="7 8" key="1">
    <citation type="journal article" date="2018" name="Sci. Rep.">
        <title>Genomic signatures of local adaptation to the degree of environmental predictability in rotifers.</title>
        <authorList>
            <person name="Franch-Gras L."/>
            <person name="Hahn C."/>
            <person name="Garcia-Roger E.M."/>
            <person name="Carmona M.J."/>
            <person name="Serra M."/>
            <person name="Gomez A."/>
        </authorList>
    </citation>
    <scope>NUCLEOTIDE SEQUENCE [LARGE SCALE GENOMIC DNA]</scope>
    <source>
        <strain evidence="7">HYR1</strain>
    </source>
</reference>
<evidence type="ECO:0000256" key="6">
    <source>
        <dbReference type="SAM" id="Phobius"/>
    </source>
</evidence>
<dbReference type="GO" id="GO:0016020">
    <property type="term" value="C:membrane"/>
    <property type="evidence" value="ECO:0007669"/>
    <property type="project" value="UniProtKB-SubCell"/>
</dbReference>